<evidence type="ECO:0000256" key="1">
    <source>
        <dbReference type="ARBA" id="ARBA00004141"/>
    </source>
</evidence>
<organism evidence="7 8">
    <name type="scientific">Lacticaseibacillus sharpeae JCM 1186 = DSM 20505</name>
    <dbReference type="NCBI Taxonomy" id="1291052"/>
    <lineage>
        <taxon>Bacteria</taxon>
        <taxon>Bacillati</taxon>
        <taxon>Bacillota</taxon>
        <taxon>Bacilli</taxon>
        <taxon>Lactobacillales</taxon>
        <taxon>Lactobacillaceae</taxon>
        <taxon>Lacticaseibacillus</taxon>
    </lineage>
</organism>
<evidence type="ECO:0000256" key="6">
    <source>
        <dbReference type="SAM" id="Phobius"/>
    </source>
</evidence>
<evidence type="ECO:0000256" key="4">
    <source>
        <dbReference type="ARBA" id="ARBA00022989"/>
    </source>
</evidence>
<keyword evidence="8" id="KW-1185">Reference proteome</keyword>
<keyword evidence="5 6" id="KW-0472">Membrane</keyword>
<comment type="caution">
    <text evidence="7">The sequence shown here is derived from an EMBL/GenBank/DDBJ whole genome shotgun (WGS) entry which is preliminary data.</text>
</comment>
<dbReference type="STRING" id="1291052.FC18_GL002021"/>
<keyword evidence="4 6" id="KW-1133">Transmembrane helix</keyword>
<proteinExistence type="predicted"/>
<dbReference type="GO" id="GO:0008360">
    <property type="term" value="P:regulation of cell shape"/>
    <property type="evidence" value="ECO:0007669"/>
    <property type="project" value="UniProtKB-KW"/>
</dbReference>
<dbReference type="EMBL" id="AYYO01000003">
    <property type="protein sequence ID" value="KRM56542.1"/>
    <property type="molecule type" value="Genomic_DNA"/>
</dbReference>
<feature type="transmembrane region" description="Helical" evidence="6">
    <location>
        <begin position="327"/>
        <end position="344"/>
    </location>
</feature>
<feature type="transmembrane region" description="Helical" evidence="6">
    <location>
        <begin position="288"/>
        <end position="315"/>
    </location>
</feature>
<sequence length="412" mass="45247">MNRQQAKNEAPQQDRVDYGILLTIMLLGLIGMGAIYMAVANDSTQGAAIKAVVMQVVWYAVGGVGVLLIMRFDAEQLWRIEPILFGIGIFLLVAVLIFYNRQIAFKTGAKSWFKVGPITFQPSEVMKPAYILMLSRVVTLHNSKMPHNFANDWLLIGKMLLWTLPVAALLIAQHDLGTTLVFLAIFAGVVLVSGVTWRIIAPIGGGAIFIGGSALYLATQTWGQHLLEHVGFEAYQFARIQSWLNPSGATSGDSYQIWQAMKAIGSGQMTGTGFGNLNVVVPVQESDMIFSVIGETFGFIGAGVLILLYFLLIYQMIRVTFDTKNEFYAYISTGVIMMILFHVLENVGMNIGLLPLTGIPLPFVSQGGSFLLANMFSVGMVLSMRYHHQSYMFSQTEEFKGSGQGSELVDNP</sequence>
<feature type="transmembrane region" description="Helical" evidence="6">
    <location>
        <begin position="179"/>
        <end position="200"/>
    </location>
</feature>
<dbReference type="AlphaFoldDB" id="A0A0R1ZNJ6"/>
<evidence type="ECO:0000313" key="7">
    <source>
        <dbReference type="EMBL" id="KRM56542.1"/>
    </source>
</evidence>
<comment type="subcellular location">
    <subcellularLocation>
        <location evidence="1">Membrane</location>
        <topology evidence="1">Multi-pass membrane protein</topology>
    </subcellularLocation>
</comment>
<feature type="transmembrane region" description="Helical" evidence="6">
    <location>
        <begin position="51"/>
        <end position="70"/>
    </location>
</feature>
<dbReference type="Proteomes" id="UP000051679">
    <property type="component" value="Unassembled WGS sequence"/>
</dbReference>
<keyword evidence="2 6" id="KW-0812">Transmembrane</keyword>
<evidence type="ECO:0000256" key="5">
    <source>
        <dbReference type="ARBA" id="ARBA00023136"/>
    </source>
</evidence>
<dbReference type="Pfam" id="PF01098">
    <property type="entry name" value="FTSW_RODA_SPOVE"/>
    <property type="match status" value="1"/>
</dbReference>
<dbReference type="GO" id="GO:0051301">
    <property type="term" value="P:cell division"/>
    <property type="evidence" value="ECO:0007669"/>
    <property type="project" value="InterPro"/>
</dbReference>
<dbReference type="GO" id="GO:0015648">
    <property type="term" value="F:lipid-linked peptidoglycan transporter activity"/>
    <property type="evidence" value="ECO:0007669"/>
    <property type="project" value="TreeGrafter"/>
</dbReference>
<evidence type="ECO:0000313" key="8">
    <source>
        <dbReference type="Proteomes" id="UP000051679"/>
    </source>
</evidence>
<accession>A0A0R1ZNJ6</accession>
<dbReference type="GO" id="GO:0032153">
    <property type="term" value="C:cell division site"/>
    <property type="evidence" value="ECO:0007669"/>
    <property type="project" value="TreeGrafter"/>
</dbReference>
<dbReference type="GO" id="GO:0005886">
    <property type="term" value="C:plasma membrane"/>
    <property type="evidence" value="ECO:0007669"/>
    <property type="project" value="TreeGrafter"/>
</dbReference>
<feature type="transmembrane region" description="Helical" evidence="6">
    <location>
        <begin position="153"/>
        <end position="172"/>
    </location>
</feature>
<protein>
    <submittedName>
        <fullName evidence="7">Rod shape-determining protein rodA</fullName>
    </submittedName>
</protein>
<gene>
    <name evidence="7" type="ORF">FC18_GL002021</name>
</gene>
<evidence type="ECO:0000256" key="2">
    <source>
        <dbReference type="ARBA" id="ARBA00022692"/>
    </source>
</evidence>
<dbReference type="PATRIC" id="fig|1291052.5.peg.2082"/>
<keyword evidence="3" id="KW-0133">Cell shape</keyword>
<dbReference type="PANTHER" id="PTHR30474:SF1">
    <property type="entry name" value="PEPTIDOGLYCAN GLYCOSYLTRANSFERASE MRDB"/>
    <property type="match status" value="1"/>
</dbReference>
<evidence type="ECO:0000256" key="3">
    <source>
        <dbReference type="ARBA" id="ARBA00022960"/>
    </source>
</evidence>
<name>A0A0R1ZNJ6_9LACO</name>
<feature type="transmembrane region" description="Helical" evidence="6">
    <location>
        <begin position="82"/>
        <end position="99"/>
    </location>
</feature>
<reference evidence="7 8" key="1">
    <citation type="journal article" date="2015" name="Genome Announc.">
        <title>Expanding the biotechnology potential of lactobacilli through comparative genomics of 213 strains and associated genera.</title>
        <authorList>
            <person name="Sun Z."/>
            <person name="Harris H.M."/>
            <person name="McCann A."/>
            <person name="Guo C."/>
            <person name="Argimon S."/>
            <person name="Zhang W."/>
            <person name="Yang X."/>
            <person name="Jeffery I.B."/>
            <person name="Cooney J.C."/>
            <person name="Kagawa T.F."/>
            <person name="Liu W."/>
            <person name="Song Y."/>
            <person name="Salvetti E."/>
            <person name="Wrobel A."/>
            <person name="Rasinkangas P."/>
            <person name="Parkhill J."/>
            <person name="Rea M.C."/>
            <person name="O'Sullivan O."/>
            <person name="Ritari J."/>
            <person name="Douillard F.P."/>
            <person name="Paul Ross R."/>
            <person name="Yang R."/>
            <person name="Briner A.E."/>
            <person name="Felis G.E."/>
            <person name="de Vos W.M."/>
            <person name="Barrangou R."/>
            <person name="Klaenhammer T.R."/>
            <person name="Caufield P.W."/>
            <person name="Cui Y."/>
            <person name="Zhang H."/>
            <person name="O'Toole P.W."/>
        </authorList>
    </citation>
    <scope>NUCLEOTIDE SEQUENCE [LARGE SCALE GENOMIC DNA]</scope>
    <source>
        <strain evidence="7 8">DSM 20505</strain>
    </source>
</reference>
<feature type="transmembrane region" description="Helical" evidence="6">
    <location>
        <begin position="20"/>
        <end position="39"/>
    </location>
</feature>
<feature type="transmembrane region" description="Helical" evidence="6">
    <location>
        <begin position="364"/>
        <end position="382"/>
    </location>
</feature>
<dbReference type="InterPro" id="IPR001182">
    <property type="entry name" value="FtsW/RodA"/>
</dbReference>
<dbReference type="PANTHER" id="PTHR30474">
    <property type="entry name" value="CELL CYCLE PROTEIN"/>
    <property type="match status" value="1"/>
</dbReference>